<evidence type="ECO:0000259" key="2">
    <source>
        <dbReference type="Pfam" id="PF03070"/>
    </source>
</evidence>
<dbReference type="InterPro" id="IPR004305">
    <property type="entry name" value="Thiaminase-2/PQQC"/>
</dbReference>
<comment type="similarity">
    <text evidence="1">Belongs to the TenA family.</text>
</comment>
<sequence>MSSFFERLRADSLAVWQDYTRHAFVQGLADGSLPEEAFRTYLAQDYLFLIQFSRAHALAIYKADNLADMQEALAGLKAILDTEMDLHVGLCAGWGLSKDELQKLPEASQTIAYTRFVLETGMRGDLLDLQVALAPCVLGYAEIGRDNLTAQPQGPAAKSYRNWLDEYSGSGYQGVAQAFSDWMDRTADRYLTEARYPALLQTFTQASRLEADFWRMGLDAAR</sequence>
<dbReference type="PANTHER" id="PTHR43198:SF2">
    <property type="entry name" value="SI:CH1073-67J19.1-RELATED"/>
    <property type="match status" value="1"/>
</dbReference>
<accession>A0A1M7L397</accession>
<dbReference type="STRING" id="735517.SAMN05444272_3059"/>
<dbReference type="NCBIfam" id="TIGR04306">
    <property type="entry name" value="salvage_TenA"/>
    <property type="match status" value="1"/>
</dbReference>
<keyword evidence="1" id="KW-0784">Thiamine biosynthesis</keyword>
<dbReference type="AlphaFoldDB" id="A0A1M7L397"/>
<comment type="catalytic activity">
    <reaction evidence="1">
        <text>thiamine + H2O = 5-(2-hydroxyethyl)-4-methylthiazole + 4-amino-5-hydroxymethyl-2-methylpyrimidine + H(+)</text>
        <dbReference type="Rhea" id="RHEA:17509"/>
        <dbReference type="ChEBI" id="CHEBI:15377"/>
        <dbReference type="ChEBI" id="CHEBI:15378"/>
        <dbReference type="ChEBI" id="CHEBI:16892"/>
        <dbReference type="ChEBI" id="CHEBI:17957"/>
        <dbReference type="ChEBI" id="CHEBI:18385"/>
        <dbReference type="EC" id="3.5.99.2"/>
    </reaction>
</comment>
<name>A0A1M7L397_9HYPH</name>
<evidence type="ECO:0000256" key="1">
    <source>
        <dbReference type="RuleBase" id="RU363093"/>
    </source>
</evidence>
<dbReference type="CDD" id="cd19367">
    <property type="entry name" value="TenA_C_ScTHI20-like"/>
    <property type="match status" value="1"/>
</dbReference>
<dbReference type="PANTHER" id="PTHR43198">
    <property type="entry name" value="BIFUNCTIONAL TH2 PROTEIN"/>
    <property type="match status" value="1"/>
</dbReference>
<reference evidence="3 4" key="1">
    <citation type="submission" date="2016-11" db="EMBL/GenBank/DDBJ databases">
        <authorList>
            <person name="Jaros S."/>
            <person name="Januszkiewicz K."/>
            <person name="Wedrychowicz H."/>
        </authorList>
    </citation>
    <scope>NUCLEOTIDE SEQUENCE [LARGE SCALE GENOMIC DNA]</scope>
    <source>
        <strain evidence="3 4">DSM 22153</strain>
    </source>
</reference>
<dbReference type="UniPathway" id="UPA00060"/>
<dbReference type="Gene3D" id="1.20.910.10">
    <property type="entry name" value="Heme oxygenase-like"/>
    <property type="match status" value="1"/>
</dbReference>
<keyword evidence="1" id="KW-0378">Hydrolase</keyword>
<dbReference type="GO" id="GO:0005829">
    <property type="term" value="C:cytosol"/>
    <property type="evidence" value="ECO:0007669"/>
    <property type="project" value="TreeGrafter"/>
</dbReference>
<dbReference type="GO" id="GO:0009228">
    <property type="term" value="P:thiamine biosynthetic process"/>
    <property type="evidence" value="ECO:0007669"/>
    <property type="project" value="UniProtKB-KW"/>
</dbReference>
<dbReference type="GO" id="GO:0009229">
    <property type="term" value="P:thiamine diphosphate biosynthetic process"/>
    <property type="evidence" value="ECO:0007669"/>
    <property type="project" value="UniProtKB-UniPathway"/>
</dbReference>
<dbReference type="OrthoDB" id="34166at2"/>
<comment type="function">
    <text evidence="1">Catalyzes an amino-pyrimidine hydrolysis reaction at the C5' of the pyrimidine moiety of thiamine compounds, a reaction that is part of a thiamine salvage pathway.</text>
</comment>
<dbReference type="Proteomes" id="UP000186002">
    <property type="component" value="Unassembled WGS sequence"/>
</dbReference>
<comment type="pathway">
    <text evidence="1">Cofactor biosynthesis; thiamine diphosphate biosynthesis.</text>
</comment>
<dbReference type="InterPro" id="IPR050967">
    <property type="entry name" value="Thiamine_Salvage_TenA"/>
</dbReference>
<evidence type="ECO:0000313" key="3">
    <source>
        <dbReference type="EMBL" id="SHM72448.1"/>
    </source>
</evidence>
<dbReference type="EC" id="3.5.99.2" evidence="1"/>
<dbReference type="Pfam" id="PF03070">
    <property type="entry name" value="TENA_THI-4"/>
    <property type="match status" value="1"/>
</dbReference>
<feature type="domain" description="Thiaminase-2/PQQC" evidence="2">
    <location>
        <begin position="14"/>
        <end position="219"/>
    </location>
</feature>
<dbReference type="InterPro" id="IPR027574">
    <property type="entry name" value="Thiaminase_II"/>
</dbReference>
<organism evidence="3 4">
    <name type="scientific">Roseibium suaedae</name>
    <dbReference type="NCBI Taxonomy" id="735517"/>
    <lineage>
        <taxon>Bacteria</taxon>
        <taxon>Pseudomonadati</taxon>
        <taxon>Pseudomonadota</taxon>
        <taxon>Alphaproteobacteria</taxon>
        <taxon>Hyphomicrobiales</taxon>
        <taxon>Stappiaceae</taxon>
        <taxon>Roseibium</taxon>
    </lineage>
</organism>
<protein>
    <recommendedName>
        <fullName evidence="1">Aminopyrimidine aminohydrolase</fullName>
        <ecNumber evidence="1">3.5.99.2</ecNumber>
    </recommendedName>
</protein>
<proteinExistence type="inferred from homology"/>
<keyword evidence="4" id="KW-1185">Reference proteome</keyword>
<gene>
    <name evidence="3" type="ORF">SAMN05444272_3059</name>
</gene>
<dbReference type="SUPFAM" id="SSF48613">
    <property type="entry name" value="Heme oxygenase-like"/>
    <property type="match status" value="1"/>
</dbReference>
<dbReference type="InterPro" id="IPR016084">
    <property type="entry name" value="Haem_Oase-like_multi-hlx"/>
</dbReference>
<comment type="catalytic activity">
    <reaction evidence="1">
        <text>4-amino-5-aminomethyl-2-methylpyrimidine + H2O = 4-amino-5-hydroxymethyl-2-methylpyrimidine + NH4(+)</text>
        <dbReference type="Rhea" id="RHEA:31799"/>
        <dbReference type="ChEBI" id="CHEBI:15377"/>
        <dbReference type="ChEBI" id="CHEBI:16892"/>
        <dbReference type="ChEBI" id="CHEBI:28938"/>
        <dbReference type="ChEBI" id="CHEBI:63416"/>
        <dbReference type="EC" id="3.5.99.2"/>
    </reaction>
</comment>
<dbReference type="EMBL" id="FRBW01000003">
    <property type="protein sequence ID" value="SHM72448.1"/>
    <property type="molecule type" value="Genomic_DNA"/>
</dbReference>
<dbReference type="RefSeq" id="WP_073014176.1">
    <property type="nucleotide sequence ID" value="NZ_FRBW01000003.1"/>
</dbReference>
<dbReference type="GO" id="GO:0050334">
    <property type="term" value="F:thiaminase activity"/>
    <property type="evidence" value="ECO:0007669"/>
    <property type="project" value="UniProtKB-EC"/>
</dbReference>
<evidence type="ECO:0000313" key="4">
    <source>
        <dbReference type="Proteomes" id="UP000186002"/>
    </source>
</evidence>